<proteinExistence type="predicted"/>
<feature type="compositionally biased region" description="Basic residues" evidence="1">
    <location>
        <begin position="56"/>
        <end position="74"/>
    </location>
</feature>
<feature type="region of interest" description="Disordered" evidence="1">
    <location>
        <begin position="1"/>
        <end position="91"/>
    </location>
</feature>
<keyword evidence="3" id="KW-1185">Reference proteome</keyword>
<name>A0A7T8HK54_CALRO</name>
<accession>A0A7T8HK54</accession>
<reference evidence="3" key="1">
    <citation type="submission" date="2021-01" db="EMBL/GenBank/DDBJ databases">
        <title>Caligus Genome Assembly.</title>
        <authorList>
            <person name="Gallardo-Escarate C."/>
        </authorList>
    </citation>
    <scope>NUCLEOTIDE SEQUENCE [LARGE SCALE GENOMIC DNA]</scope>
</reference>
<protein>
    <submittedName>
        <fullName evidence="2">Uncharacterized protein</fullName>
    </submittedName>
</protein>
<evidence type="ECO:0000313" key="3">
    <source>
        <dbReference type="Proteomes" id="UP000595437"/>
    </source>
</evidence>
<feature type="compositionally biased region" description="Acidic residues" evidence="1">
    <location>
        <begin position="1"/>
        <end position="11"/>
    </location>
</feature>
<feature type="compositionally biased region" description="Basic residues" evidence="1">
    <location>
        <begin position="21"/>
        <end position="33"/>
    </location>
</feature>
<dbReference type="AlphaFoldDB" id="A0A7T8HK54"/>
<evidence type="ECO:0000313" key="2">
    <source>
        <dbReference type="EMBL" id="QQP51412.1"/>
    </source>
</evidence>
<dbReference type="EMBL" id="CP045897">
    <property type="protein sequence ID" value="QQP51412.1"/>
    <property type="molecule type" value="Genomic_DNA"/>
</dbReference>
<evidence type="ECO:0000256" key="1">
    <source>
        <dbReference type="SAM" id="MobiDB-lite"/>
    </source>
</evidence>
<gene>
    <name evidence="2" type="ORF">FKW44_012766</name>
</gene>
<dbReference type="Proteomes" id="UP000595437">
    <property type="component" value="Chromosome 8"/>
</dbReference>
<organism evidence="2 3">
    <name type="scientific">Caligus rogercresseyi</name>
    <name type="common">Sea louse</name>
    <dbReference type="NCBI Taxonomy" id="217165"/>
    <lineage>
        <taxon>Eukaryota</taxon>
        <taxon>Metazoa</taxon>
        <taxon>Ecdysozoa</taxon>
        <taxon>Arthropoda</taxon>
        <taxon>Crustacea</taxon>
        <taxon>Multicrustacea</taxon>
        <taxon>Hexanauplia</taxon>
        <taxon>Copepoda</taxon>
        <taxon>Siphonostomatoida</taxon>
        <taxon>Caligidae</taxon>
        <taxon>Caligus</taxon>
    </lineage>
</organism>
<feature type="compositionally biased region" description="Polar residues" evidence="1">
    <location>
        <begin position="82"/>
        <end position="91"/>
    </location>
</feature>
<sequence length="91" mass="10466">MQQQEAEDDSMDSISMEQQSVKKRGGTARRHRVGSSTANADSTSHNLENEESVTRKSTRVTRSRPVHKRRKKTPRRYEPWINGSQSPQTRV</sequence>
<feature type="compositionally biased region" description="Polar residues" evidence="1">
    <location>
        <begin position="34"/>
        <end position="46"/>
    </location>
</feature>